<proteinExistence type="predicted"/>
<organism evidence="1 2">
    <name type="scientific">Vermiconidia calcicola</name>
    <dbReference type="NCBI Taxonomy" id="1690605"/>
    <lineage>
        <taxon>Eukaryota</taxon>
        <taxon>Fungi</taxon>
        <taxon>Dikarya</taxon>
        <taxon>Ascomycota</taxon>
        <taxon>Pezizomycotina</taxon>
        <taxon>Dothideomycetes</taxon>
        <taxon>Dothideomycetidae</taxon>
        <taxon>Mycosphaerellales</taxon>
        <taxon>Extremaceae</taxon>
        <taxon>Vermiconidia</taxon>
    </lineage>
</organism>
<dbReference type="Proteomes" id="UP001281147">
    <property type="component" value="Unassembled WGS sequence"/>
</dbReference>
<reference evidence="1" key="1">
    <citation type="submission" date="2023-07" db="EMBL/GenBank/DDBJ databases">
        <title>Black Yeasts Isolated from many extreme environments.</title>
        <authorList>
            <person name="Coleine C."/>
            <person name="Stajich J.E."/>
            <person name="Selbmann L."/>
        </authorList>
    </citation>
    <scope>NUCLEOTIDE SEQUENCE</scope>
    <source>
        <strain evidence="1">CCFEE 5714</strain>
    </source>
</reference>
<name>A0ACC3N6T9_9PEZI</name>
<evidence type="ECO:0000313" key="2">
    <source>
        <dbReference type="Proteomes" id="UP001281147"/>
    </source>
</evidence>
<keyword evidence="2" id="KW-1185">Reference proteome</keyword>
<gene>
    <name evidence="1" type="ORF">LTR37_010210</name>
</gene>
<sequence length="696" mass="77589">MGQPQRPEQTQDIDGRIKAAMPNQMQDVRTEGYCPAPWRGFVEDHDNSSSNVKVEPPSENVEEIVKRVARRRSGKRTPKVRRPRVARSTISSGSSFSTGDREADGEPLPPCVEMRSFTISDGEKVKEYLLSRLVLLQQQTNKRIAKAWIKGICPKKQARFPYQNKLRRERDGLNPEIPEWWPIEQCAFVEPDHIHKEQRMALCLHILRLRPTPEQLKQWNGDIAATNTTHKFQGWTAFLRELTPASIFNGLEPDRPRGRGRRQEILDALYHVAGKEESFTNGECDGGDMIHFEEEPRAACKKSALRKRSRQSSVTSTNDHDQSTDEWVSAEGPTLKMAKQHPKSPTSSKAAHAKQTSYLTITQGPPETADVKPSAMQIDGVKTATSFGLSNRSPDVDRKYTSFEPMDAHSGDYRMGFHAASYQGNIQFPMEAQDAMMRHSSIDQSFALNSPLNSMTSSFGPMSTDDTYGDPYQNQNAPNNFPGQGFAMPHLQSTQNVVQVHQVANVPEPQFDTTPNTPAFSPTQNWQFPPAGRDFTEPPYGGLPDVRRVPSTHNYHVDEQRPIRQPDPEFLAPFHEAPITSQQAPDPAQQAPAPFHQAFHQASPFVTNQQFHPTPSMAPTQAANHGFHPAPQRGYTGGVPFHCYREGMPPYSNDQPSPSLNHQHGPDSNFPAAPLPGSVIRGFTGYGSGNGAGAWV</sequence>
<protein>
    <submittedName>
        <fullName evidence="1">Uncharacterized protein</fullName>
    </submittedName>
</protein>
<comment type="caution">
    <text evidence="1">The sequence shown here is derived from an EMBL/GenBank/DDBJ whole genome shotgun (WGS) entry which is preliminary data.</text>
</comment>
<accession>A0ACC3N6T9</accession>
<dbReference type="EMBL" id="JAUTXU010000083">
    <property type="protein sequence ID" value="KAK3710583.1"/>
    <property type="molecule type" value="Genomic_DNA"/>
</dbReference>
<evidence type="ECO:0000313" key="1">
    <source>
        <dbReference type="EMBL" id="KAK3710583.1"/>
    </source>
</evidence>